<dbReference type="Pfam" id="PF02872">
    <property type="entry name" value="5_nucleotid_C"/>
    <property type="match status" value="1"/>
</dbReference>
<dbReference type="PANTHER" id="PTHR11575">
    <property type="entry name" value="5'-NUCLEOTIDASE-RELATED"/>
    <property type="match status" value="1"/>
</dbReference>
<dbReference type="InterPro" id="IPR004843">
    <property type="entry name" value="Calcineurin-like_PHP"/>
</dbReference>
<feature type="chain" id="PRO_5046846863" description="5'-nucleotidase" evidence="2">
    <location>
        <begin position="36"/>
        <end position="967"/>
    </location>
</feature>
<gene>
    <name evidence="5" type="ORF">GCM10009851_18900</name>
</gene>
<dbReference type="InterPro" id="IPR036907">
    <property type="entry name" value="5'-Nucleotdase_C_sf"/>
</dbReference>
<organism evidence="5 6">
    <name type="scientific">Herbiconiux moechotypicola</name>
    <dbReference type="NCBI Taxonomy" id="637393"/>
    <lineage>
        <taxon>Bacteria</taxon>
        <taxon>Bacillati</taxon>
        <taxon>Actinomycetota</taxon>
        <taxon>Actinomycetes</taxon>
        <taxon>Micrococcales</taxon>
        <taxon>Microbacteriaceae</taxon>
        <taxon>Herbiconiux</taxon>
    </lineage>
</organism>
<protein>
    <recommendedName>
        <fullName evidence="7">5'-nucleotidase</fullName>
    </recommendedName>
</protein>
<evidence type="ECO:0008006" key="7">
    <source>
        <dbReference type="Google" id="ProtNLM"/>
    </source>
</evidence>
<reference evidence="6" key="1">
    <citation type="journal article" date="2019" name="Int. J. Syst. Evol. Microbiol.">
        <title>The Global Catalogue of Microorganisms (GCM) 10K type strain sequencing project: providing services to taxonomists for standard genome sequencing and annotation.</title>
        <authorList>
            <consortium name="The Broad Institute Genomics Platform"/>
            <consortium name="The Broad Institute Genome Sequencing Center for Infectious Disease"/>
            <person name="Wu L."/>
            <person name="Ma J."/>
        </authorList>
    </citation>
    <scope>NUCLEOTIDE SEQUENCE [LARGE SCALE GENOMIC DNA]</scope>
    <source>
        <strain evidence="6">JCM 16117</strain>
    </source>
</reference>
<accession>A0ABP5QFH9</accession>
<sequence>MSQPPTRPLKAALATFLGGALLAAPLVGFASSASAAPAEGTVELNLIDINDFHGRIDANTVKFAGTIEQLREQGGEENSLFISTGDNVGASLFASASAEDQPTIDVLNELELSASAVGNHEFDRGFADLTDRIVGDGPNAEWDYLGANVYLAGTETPALPEFALEQVDGLTVAIVGAVTEETPTLVSPGGISTLSFGDPVAAVNRVTDQLTDGDESNGEADVIIAAYHEGAGAGTPDGATLEEEVAAGGAFASIVTETSAKVAAIFTGHTHKQYAWDAPLPGETGVTRPVLQTGSYGENIGNVVLTLDAETGTLESYTAQNVARTTVDDAALVAEYPRVAEVKATVDAALAAAEVIGSQPKGSVTADITTAFGGGSYVDGVWTGGTRDDRASESTLGNLVANSLVSSLGSADRGGAQIGVVNPGGLRAELFEGEDGVITYAEANAVLPFVNNLWTTSLTGAQFKTVLEQQWQTNADGTIPSRPYLQLGLSDNVSYTYDAAAAQGSHITGIWIDGEPIDPAASYRIGSFNFLLQGGDNFREFTAGTDTRDSGLIDRDAWIAYLEANPGLAPDFARHAVGLTDATESASIGEDVSATVSGLDLTSLGSPQNTSLEVSWEGSAATFADVPVTDGAATVTAEVPADATIASELVLTAQPSGTVVRVAVTVPDGLPSTDRLAGADRYDTAVAASQSGWPTGASTVYVVAGETFPDALSASPAAAGADAPILLTTAGSLPGTVADEIARLDPESIVVVGGANSVSAGVETALSAIAPVTRIQGADRFETSRLVAESAFGEGAPEAVVAAGANFADALSAGAAIDGAGPVVLVNGTASTLDAATTALLEGLGADEIAVVGGETSVSAGVFDDVSDIADAVRLGGVDRYESSRLINAHFFDSADQVLLATGVNFPDALSGSGLAPKWDAPLFTVPGTCIPADTLAQITALGATGVTLLGGENTLSPAVEELAVCD</sequence>
<dbReference type="PANTHER" id="PTHR11575:SF24">
    <property type="entry name" value="5'-NUCLEOTIDASE"/>
    <property type="match status" value="1"/>
</dbReference>
<keyword evidence="1 2" id="KW-0732">Signal</keyword>
<evidence type="ECO:0000259" key="4">
    <source>
        <dbReference type="Pfam" id="PF02872"/>
    </source>
</evidence>
<proteinExistence type="predicted"/>
<dbReference type="Pfam" id="PF04122">
    <property type="entry name" value="CW_binding_2"/>
    <property type="match status" value="3"/>
</dbReference>
<evidence type="ECO:0000256" key="1">
    <source>
        <dbReference type="ARBA" id="ARBA00022729"/>
    </source>
</evidence>
<comment type="caution">
    <text evidence="5">The sequence shown here is derived from an EMBL/GenBank/DDBJ whole genome shotgun (WGS) entry which is preliminary data.</text>
</comment>
<evidence type="ECO:0000313" key="5">
    <source>
        <dbReference type="EMBL" id="GAA2234101.1"/>
    </source>
</evidence>
<dbReference type="Gene3D" id="3.60.21.10">
    <property type="match status" value="1"/>
</dbReference>
<dbReference type="PRINTS" id="PR01607">
    <property type="entry name" value="APYRASEFAMLY"/>
</dbReference>
<dbReference type="Proteomes" id="UP001500929">
    <property type="component" value="Unassembled WGS sequence"/>
</dbReference>
<feature type="signal peptide" evidence="2">
    <location>
        <begin position="1"/>
        <end position="35"/>
    </location>
</feature>
<evidence type="ECO:0000256" key="2">
    <source>
        <dbReference type="SAM" id="SignalP"/>
    </source>
</evidence>
<dbReference type="Gene3D" id="3.40.50.12090">
    <property type="match status" value="1"/>
</dbReference>
<dbReference type="InterPro" id="IPR007253">
    <property type="entry name" value="Cell_wall-bd_2"/>
</dbReference>
<evidence type="ECO:0000313" key="6">
    <source>
        <dbReference type="Proteomes" id="UP001500929"/>
    </source>
</evidence>
<dbReference type="InterPro" id="IPR029052">
    <property type="entry name" value="Metallo-depent_PP-like"/>
</dbReference>
<dbReference type="InterPro" id="IPR008334">
    <property type="entry name" value="5'-Nucleotdase_C"/>
</dbReference>
<dbReference type="SUPFAM" id="SSF55816">
    <property type="entry name" value="5'-nucleotidase (syn. UDP-sugar hydrolase), C-terminal domain"/>
    <property type="match status" value="1"/>
</dbReference>
<feature type="domain" description="5'-Nucleotidase C-terminal" evidence="4">
    <location>
        <begin position="387"/>
        <end position="541"/>
    </location>
</feature>
<keyword evidence="6" id="KW-1185">Reference proteome</keyword>
<dbReference type="InterPro" id="IPR006179">
    <property type="entry name" value="5_nucleotidase/apyrase"/>
</dbReference>
<feature type="domain" description="Calcineurin-like phosphoesterase" evidence="3">
    <location>
        <begin position="49"/>
        <end position="272"/>
    </location>
</feature>
<dbReference type="SUPFAM" id="SSF56300">
    <property type="entry name" value="Metallo-dependent phosphatases"/>
    <property type="match status" value="1"/>
</dbReference>
<name>A0ABP5QFH9_9MICO</name>
<evidence type="ECO:0000259" key="3">
    <source>
        <dbReference type="Pfam" id="PF00149"/>
    </source>
</evidence>
<dbReference type="EMBL" id="BAAAQY010000005">
    <property type="protein sequence ID" value="GAA2234101.1"/>
    <property type="molecule type" value="Genomic_DNA"/>
</dbReference>
<dbReference type="Pfam" id="PF00149">
    <property type="entry name" value="Metallophos"/>
    <property type="match status" value="1"/>
</dbReference>
<dbReference type="Gene3D" id="3.90.780.10">
    <property type="entry name" value="5'-Nucleotidase, C-terminal domain"/>
    <property type="match status" value="1"/>
</dbReference>